<dbReference type="InterPro" id="IPR000847">
    <property type="entry name" value="LysR_HTH_N"/>
</dbReference>
<organism evidence="6 7">
    <name type="scientific">Zavarzinia aquatilis</name>
    <dbReference type="NCBI Taxonomy" id="2211142"/>
    <lineage>
        <taxon>Bacteria</taxon>
        <taxon>Pseudomonadati</taxon>
        <taxon>Pseudomonadota</taxon>
        <taxon>Alphaproteobacteria</taxon>
        <taxon>Rhodospirillales</taxon>
        <taxon>Zavarziniaceae</taxon>
        <taxon>Zavarzinia</taxon>
    </lineage>
</organism>
<feature type="domain" description="HTH lysR-type" evidence="5">
    <location>
        <begin position="5"/>
        <end position="62"/>
    </location>
</feature>
<evidence type="ECO:0000256" key="2">
    <source>
        <dbReference type="ARBA" id="ARBA00023015"/>
    </source>
</evidence>
<name>A0A317EBL3_9PROT</name>
<keyword evidence="3" id="KW-0238">DNA-binding</keyword>
<reference evidence="6 7" key="1">
    <citation type="submission" date="2018-05" db="EMBL/GenBank/DDBJ databases">
        <title>Zavarzinia sp. HR-AS.</title>
        <authorList>
            <person name="Lee Y."/>
            <person name="Jeon C.O."/>
        </authorList>
    </citation>
    <scope>NUCLEOTIDE SEQUENCE [LARGE SCALE GENOMIC DNA]</scope>
    <source>
        <strain evidence="6 7">HR-AS</strain>
    </source>
</reference>
<dbReference type="Proteomes" id="UP000245461">
    <property type="component" value="Unassembled WGS sequence"/>
</dbReference>
<keyword evidence="4" id="KW-0804">Transcription</keyword>
<dbReference type="CDD" id="cd08417">
    <property type="entry name" value="PBP2_Nitroaromatics_like"/>
    <property type="match status" value="1"/>
</dbReference>
<dbReference type="InterPro" id="IPR050389">
    <property type="entry name" value="LysR-type_TF"/>
</dbReference>
<dbReference type="EMBL" id="QGLE01000003">
    <property type="protein sequence ID" value="PWR24467.1"/>
    <property type="molecule type" value="Genomic_DNA"/>
</dbReference>
<dbReference type="Gene3D" id="1.10.10.10">
    <property type="entry name" value="Winged helix-like DNA-binding domain superfamily/Winged helix DNA-binding domain"/>
    <property type="match status" value="1"/>
</dbReference>
<dbReference type="Gene3D" id="3.40.190.10">
    <property type="entry name" value="Periplasmic binding protein-like II"/>
    <property type="match status" value="2"/>
</dbReference>
<dbReference type="GO" id="GO:0003677">
    <property type="term" value="F:DNA binding"/>
    <property type="evidence" value="ECO:0007669"/>
    <property type="project" value="UniProtKB-KW"/>
</dbReference>
<dbReference type="RefSeq" id="WP_109903922.1">
    <property type="nucleotide sequence ID" value="NZ_QGLE01000003.1"/>
</dbReference>
<sequence length="303" mass="32554">MFDRLDLNLLRLFEAVLHSGSVSRAATQLGLTQSAASNGLARLREVLGDPLFIRRPGGVEPTARARDLAAPVAAALSGLRMAIDGRAPFDPTGAEAELTVGMSDHAELVLAPALIARIEAAAPGLSLTFRHCDRSDAVGLIDDEALLLAIGVLPDPPARMTRQFLRREGFCVVMRPGHPAAAGDWSLDVYLAARHMLVSAVASRTGAVDRLLTERGLQRRLGPVVSHHLAAGAVLADSDLLLTLPQSVGHVLMRAFGLVERPVPFELPQVRLAMIWHRRNDEAPLHRWLRREVAQLAKAVGAG</sequence>
<dbReference type="GO" id="GO:0003700">
    <property type="term" value="F:DNA-binding transcription factor activity"/>
    <property type="evidence" value="ECO:0007669"/>
    <property type="project" value="InterPro"/>
</dbReference>
<dbReference type="Pfam" id="PF00126">
    <property type="entry name" value="HTH_1"/>
    <property type="match status" value="1"/>
</dbReference>
<evidence type="ECO:0000256" key="1">
    <source>
        <dbReference type="ARBA" id="ARBA00009437"/>
    </source>
</evidence>
<evidence type="ECO:0000313" key="6">
    <source>
        <dbReference type="EMBL" id="PWR24467.1"/>
    </source>
</evidence>
<evidence type="ECO:0000259" key="5">
    <source>
        <dbReference type="PROSITE" id="PS50931"/>
    </source>
</evidence>
<dbReference type="SUPFAM" id="SSF46785">
    <property type="entry name" value="Winged helix' DNA-binding domain"/>
    <property type="match status" value="1"/>
</dbReference>
<comment type="similarity">
    <text evidence="1">Belongs to the LysR transcriptional regulatory family.</text>
</comment>
<dbReference type="PANTHER" id="PTHR30118:SF15">
    <property type="entry name" value="TRANSCRIPTIONAL REGULATORY PROTEIN"/>
    <property type="match status" value="1"/>
</dbReference>
<dbReference type="PROSITE" id="PS50931">
    <property type="entry name" value="HTH_LYSR"/>
    <property type="match status" value="1"/>
</dbReference>
<dbReference type="SUPFAM" id="SSF53850">
    <property type="entry name" value="Periplasmic binding protein-like II"/>
    <property type="match status" value="1"/>
</dbReference>
<keyword evidence="2" id="KW-0805">Transcription regulation</keyword>
<keyword evidence="7" id="KW-1185">Reference proteome</keyword>
<evidence type="ECO:0000256" key="4">
    <source>
        <dbReference type="ARBA" id="ARBA00023163"/>
    </source>
</evidence>
<evidence type="ECO:0000256" key="3">
    <source>
        <dbReference type="ARBA" id="ARBA00023125"/>
    </source>
</evidence>
<dbReference type="InterPro" id="IPR036388">
    <property type="entry name" value="WH-like_DNA-bd_sf"/>
</dbReference>
<dbReference type="Pfam" id="PF03466">
    <property type="entry name" value="LysR_substrate"/>
    <property type="match status" value="1"/>
</dbReference>
<protein>
    <submittedName>
        <fullName evidence="6">LysR family transcriptional regulator</fullName>
    </submittedName>
</protein>
<proteinExistence type="inferred from homology"/>
<dbReference type="PANTHER" id="PTHR30118">
    <property type="entry name" value="HTH-TYPE TRANSCRIPTIONAL REGULATOR LEUO-RELATED"/>
    <property type="match status" value="1"/>
</dbReference>
<comment type="caution">
    <text evidence="6">The sequence shown here is derived from an EMBL/GenBank/DDBJ whole genome shotgun (WGS) entry which is preliminary data.</text>
</comment>
<evidence type="ECO:0000313" key="7">
    <source>
        <dbReference type="Proteomes" id="UP000245461"/>
    </source>
</evidence>
<accession>A0A317EBL3</accession>
<dbReference type="InterPro" id="IPR036390">
    <property type="entry name" value="WH_DNA-bd_sf"/>
</dbReference>
<dbReference type="InterPro" id="IPR005119">
    <property type="entry name" value="LysR_subst-bd"/>
</dbReference>
<gene>
    <name evidence="6" type="ORF">DKG74_06585</name>
</gene>
<dbReference type="InterPro" id="IPR037402">
    <property type="entry name" value="YidZ_PBP2"/>
</dbReference>
<dbReference type="OrthoDB" id="9774011at2"/>
<dbReference type="PRINTS" id="PR00039">
    <property type="entry name" value="HTHLYSR"/>
</dbReference>
<dbReference type="AlphaFoldDB" id="A0A317EBL3"/>